<evidence type="ECO:0000313" key="1">
    <source>
        <dbReference type="EMBL" id="MBE9041719.1"/>
    </source>
</evidence>
<gene>
    <name evidence="1" type="ORF">IQ235_13115</name>
</gene>
<evidence type="ECO:0000313" key="2">
    <source>
        <dbReference type="Proteomes" id="UP000621799"/>
    </source>
</evidence>
<organism evidence="1 2">
    <name type="scientific">Zarconia navalis LEGE 11467</name>
    <dbReference type="NCBI Taxonomy" id="1828826"/>
    <lineage>
        <taxon>Bacteria</taxon>
        <taxon>Bacillati</taxon>
        <taxon>Cyanobacteriota</taxon>
        <taxon>Cyanophyceae</taxon>
        <taxon>Oscillatoriophycideae</taxon>
        <taxon>Oscillatoriales</taxon>
        <taxon>Oscillatoriales incertae sedis</taxon>
        <taxon>Zarconia</taxon>
        <taxon>Zarconia navalis</taxon>
    </lineage>
</organism>
<name>A0A928VWQ7_9CYAN</name>
<sequence>MSKIQLSYRGVPYTRTSSSVAFTPSRQGKYRGRQWSVQSLEEGFAVASTAPLKYRGVEYFGAVRPYALSGLIDRSWVDFAPTDDLWLILSTSG</sequence>
<comment type="caution">
    <text evidence="1">The sequence shown here is derived from an EMBL/GenBank/DDBJ whole genome shotgun (WGS) entry which is preliminary data.</text>
</comment>
<dbReference type="EMBL" id="JADEXN010000236">
    <property type="protein sequence ID" value="MBE9041719.1"/>
    <property type="molecule type" value="Genomic_DNA"/>
</dbReference>
<proteinExistence type="predicted"/>
<dbReference type="RefSeq" id="WP_264321919.1">
    <property type="nucleotide sequence ID" value="NZ_JADEXN010000236.1"/>
</dbReference>
<accession>A0A928VWQ7</accession>
<dbReference type="Pfam" id="PF14105">
    <property type="entry name" value="DUF4278"/>
    <property type="match status" value="1"/>
</dbReference>
<dbReference type="Proteomes" id="UP000621799">
    <property type="component" value="Unassembled WGS sequence"/>
</dbReference>
<reference evidence="1" key="1">
    <citation type="submission" date="2020-10" db="EMBL/GenBank/DDBJ databases">
        <authorList>
            <person name="Castelo-Branco R."/>
            <person name="Eusebio N."/>
            <person name="Adriana R."/>
            <person name="Vieira A."/>
            <person name="Brugerolle De Fraissinette N."/>
            <person name="Rezende De Castro R."/>
            <person name="Schneider M.P."/>
            <person name="Vasconcelos V."/>
            <person name="Leao P.N."/>
        </authorList>
    </citation>
    <scope>NUCLEOTIDE SEQUENCE</scope>
    <source>
        <strain evidence="1">LEGE 11467</strain>
    </source>
</reference>
<dbReference type="InterPro" id="IPR025458">
    <property type="entry name" value="DUF4278"/>
</dbReference>
<protein>
    <submittedName>
        <fullName evidence="1">DUF4278 domain-containing protein</fullName>
    </submittedName>
</protein>
<dbReference type="AlphaFoldDB" id="A0A928VWQ7"/>
<keyword evidence="2" id="KW-1185">Reference proteome</keyword>